<reference evidence="1 2" key="1">
    <citation type="submission" date="2015-09" db="EMBL/GenBank/DDBJ databases">
        <title>Complete genome sequence of Defluviimonas alba cai42t isolated from an oilfield in Xinjiang.</title>
        <authorList>
            <person name="Geng S."/>
            <person name="Pan X."/>
            <person name="Wu X."/>
        </authorList>
    </citation>
    <scope>NUCLEOTIDE SEQUENCE [LARGE SCALE GENOMIC DNA]</scope>
    <source>
        <strain evidence="2">cai42</strain>
    </source>
</reference>
<keyword evidence="2" id="KW-1185">Reference proteome</keyword>
<evidence type="ECO:0000313" key="1">
    <source>
        <dbReference type="EMBL" id="AMY69684.1"/>
    </source>
</evidence>
<dbReference type="AlphaFoldDB" id="A0A159Z5M9"/>
<organism evidence="1 2">
    <name type="scientific">Frigidibacter mobilis</name>
    <dbReference type="NCBI Taxonomy" id="1335048"/>
    <lineage>
        <taxon>Bacteria</taxon>
        <taxon>Pseudomonadati</taxon>
        <taxon>Pseudomonadota</taxon>
        <taxon>Alphaproteobacteria</taxon>
        <taxon>Rhodobacterales</taxon>
        <taxon>Paracoccaceae</taxon>
        <taxon>Frigidibacter</taxon>
    </lineage>
</organism>
<dbReference type="Proteomes" id="UP000076128">
    <property type="component" value="Chromosome"/>
</dbReference>
<name>A0A159Z5M9_9RHOB</name>
<dbReference type="EMBL" id="CP012661">
    <property type="protein sequence ID" value="AMY69684.1"/>
    <property type="molecule type" value="Genomic_DNA"/>
</dbReference>
<sequence length="125" mass="13593">MEHTSGRNAYLVVLKHVVVAEDLAQIVAEFDPGAEVLHMRDTSAALQAVREIGAMRLAFLIDDRHVEGWADLVAGIMARGGQVVLIPRSEGIVTAPFADCLILDRPFTTEMVKATLDAALQRRTA</sequence>
<evidence type="ECO:0000313" key="2">
    <source>
        <dbReference type="Proteomes" id="UP000076128"/>
    </source>
</evidence>
<protein>
    <recommendedName>
        <fullName evidence="3">Response regulatory domain-containing protein</fullName>
    </recommendedName>
</protein>
<evidence type="ECO:0008006" key="3">
    <source>
        <dbReference type="Google" id="ProtNLM"/>
    </source>
</evidence>
<dbReference type="KEGG" id="daa:AKL17_2439"/>
<proteinExistence type="predicted"/>
<dbReference type="STRING" id="1335048.AKL17_2439"/>
<gene>
    <name evidence="1" type="ORF">AKL17_2439</name>
</gene>
<accession>A0A159Z5M9</accession>